<dbReference type="Gene3D" id="3.80.10.10">
    <property type="entry name" value="Ribonuclease Inhibitor"/>
    <property type="match status" value="3"/>
</dbReference>
<proteinExistence type="predicted"/>
<accession>A0A3S0RNY9</accession>
<keyword evidence="3" id="KW-0472">Membrane</keyword>
<evidence type="ECO:0000256" key="1">
    <source>
        <dbReference type="ARBA" id="ARBA00022614"/>
    </source>
</evidence>
<keyword evidence="1" id="KW-0433">Leucine-rich repeat</keyword>
<evidence type="ECO:0000256" key="3">
    <source>
        <dbReference type="SAM" id="Phobius"/>
    </source>
</evidence>
<organism evidence="5 6">
    <name type="scientific">Prevotella koreensis</name>
    <dbReference type="NCBI Taxonomy" id="2490854"/>
    <lineage>
        <taxon>Bacteria</taxon>
        <taxon>Pseudomonadati</taxon>
        <taxon>Bacteroidota</taxon>
        <taxon>Bacteroidia</taxon>
        <taxon>Bacteroidales</taxon>
        <taxon>Prevotellaceae</taxon>
        <taxon>Prevotella</taxon>
    </lineage>
</organism>
<keyword evidence="3" id="KW-0812">Transmembrane</keyword>
<name>A0A3S0RNY9_9BACT</name>
<evidence type="ECO:0000259" key="4">
    <source>
        <dbReference type="Pfam" id="PF18998"/>
    </source>
</evidence>
<reference evidence="5 6" key="1">
    <citation type="submission" date="2018-12" db="EMBL/GenBank/DDBJ databases">
        <title>Genome sequencing of Prevotella sp. KCOM 3155 (= JS262).</title>
        <authorList>
            <person name="Kook J.-K."/>
            <person name="Park S.-N."/>
            <person name="Lim Y.K."/>
        </authorList>
    </citation>
    <scope>NUCLEOTIDE SEQUENCE [LARGE SCALE GENOMIC DNA]</scope>
    <source>
        <strain evidence="5 6">KCOM 3155</strain>
    </source>
</reference>
<dbReference type="SUPFAM" id="SSF52058">
    <property type="entry name" value="L domain-like"/>
    <property type="match status" value="2"/>
</dbReference>
<protein>
    <submittedName>
        <fullName evidence="5">Leucine-rich repeat domain-containing protein</fullName>
    </submittedName>
</protein>
<dbReference type="PANTHER" id="PTHR47566">
    <property type="match status" value="1"/>
</dbReference>
<dbReference type="GO" id="GO:0035591">
    <property type="term" value="F:signaling adaptor activity"/>
    <property type="evidence" value="ECO:0007669"/>
    <property type="project" value="TreeGrafter"/>
</dbReference>
<dbReference type="RefSeq" id="WP_126678495.1">
    <property type="nucleotide sequence ID" value="NZ_RYYU01000001.1"/>
</dbReference>
<dbReference type="EMBL" id="RYYU01000001">
    <property type="protein sequence ID" value="RUL59336.1"/>
    <property type="molecule type" value="Genomic_DNA"/>
</dbReference>
<feature type="transmembrane region" description="Helical" evidence="3">
    <location>
        <begin position="26"/>
        <end position="45"/>
    </location>
</feature>
<dbReference type="OrthoDB" id="1077656at2"/>
<dbReference type="InterPro" id="IPR052574">
    <property type="entry name" value="CDIRP"/>
</dbReference>
<dbReference type="InterPro" id="IPR044060">
    <property type="entry name" value="Bacterial_rp_domain"/>
</dbReference>
<evidence type="ECO:0000313" key="6">
    <source>
        <dbReference type="Proteomes" id="UP000278983"/>
    </source>
</evidence>
<feature type="domain" description="Bacterial repeat" evidence="4">
    <location>
        <begin position="524"/>
        <end position="594"/>
    </location>
</feature>
<dbReference type="PANTHER" id="PTHR47566:SF1">
    <property type="entry name" value="PROTEIN NUD1"/>
    <property type="match status" value="1"/>
</dbReference>
<keyword evidence="3" id="KW-1133">Transmembrane helix</keyword>
<sequence length="870" mass="96447">MEQYLISSNADLQVNKNHADTVQNRLNSLLLMFFALVLSTLTATAQETNTVIKMKTAAPVGTILRIYTQPYGEATVTGVDADEYFGQYIVTAETEEITVTGPLTSLECYGCQLTDLTIVSAPSLSILKCYKNNLQTLDVSKCQELTVLECHNNLLSTLDVSTNKKLESLKAYSNKLQTLTTGESNSKLTRIECGNNQLTTLDVSKCIELVDLYAEQNKLTTLDLTKNTKLWWIKVFSNFIEGEKMDSFIENLPTPTQGSPMLYIVDTRDKNEGNKCYMKDVNAAREKGWVVCDWLGGTETPNMTGTLYFGLDYEPNICNNSIMLKTSRNVGETVTLDITPDEGDIVITGIEENGPYTGKQTYTLTSRTLYIRGGVKSLVCSDNNLTEISFSDRNIITKLDCSKNQISSLALNNLEKLTMLHCQDNILSELNLTGCTALLRVDCYHNKLRAQRMTDMVKSLYDGKATEPVIFIIDSKAEGTPEQNIALKSDVKIATDKSWNVRDYINGGYYGFGQSYSGTEPVYYSVTIEPCKHGTINAMTESSLTQILEGTELRFNATPETGFELNELKANDIDITATMMAEINSNTVVRAVFSGQEVPTQHIRLSKELKDYLSLGIKLINQNYTPVIIGGTLITWNGDNLILNMTEDTVAIHADMLELKALYSQLTHLDITNMPNLTYVNCALNHLSELNLSHSAQLTKLSCEMNSFKSLDLSACNDLSYLNVYGNKIAGSEMTAMINSLPIRPKSSPGMLIVIDTKYSGEENVCLKSDVKLANSRNWSVYNLNGSPSDMQLYEGNDVTGISETGIDKAVYYDAQQQKIVFSAATSAEVYSTDGTLMMRTTGKIIDLCNLHRGTYIIRYNGNGVLKIVK</sequence>
<dbReference type="AlphaFoldDB" id="A0A3S0RNY9"/>
<keyword evidence="2" id="KW-0677">Repeat</keyword>
<evidence type="ECO:0000256" key="2">
    <source>
        <dbReference type="ARBA" id="ARBA00022737"/>
    </source>
</evidence>
<comment type="caution">
    <text evidence="5">The sequence shown here is derived from an EMBL/GenBank/DDBJ whole genome shotgun (WGS) entry which is preliminary data.</text>
</comment>
<keyword evidence="6" id="KW-1185">Reference proteome</keyword>
<evidence type="ECO:0000313" key="5">
    <source>
        <dbReference type="EMBL" id="RUL59336.1"/>
    </source>
</evidence>
<dbReference type="Proteomes" id="UP000278983">
    <property type="component" value="Unassembled WGS sequence"/>
</dbReference>
<dbReference type="Pfam" id="PF18998">
    <property type="entry name" value="Flg_new_2"/>
    <property type="match status" value="1"/>
</dbReference>
<gene>
    <name evidence="5" type="ORF">EHV08_05890</name>
</gene>
<dbReference type="InterPro" id="IPR032675">
    <property type="entry name" value="LRR_dom_sf"/>
</dbReference>